<dbReference type="AlphaFoldDB" id="A0A1F6B4U3"/>
<gene>
    <name evidence="6" type="ORF">A3I51_00070</name>
</gene>
<evidence type="ECO:0000313" key="6">
    <source>
        <dbReference type="EMBL" id="OGG31951.1"/>
    </source>
</evidence>
<comment type="caution">
    <text evidence="6">The sequence shown here is derived from an EMBL/GenBank/DDBJ whole genome shotgun (WGS) entry which is preliminary data.</text>
</comment>
<dbReference type="GO" id="GO:0006457">
    <property type="term" value="P:protein folding"/>
    <property type="evidence" value="ECO:0007669"/>
    <property type="project" value="InterPro"/>
</dbReference>
<dbReference type="InterPro" id="IPR024936">
    <property type="entry name" value="Cyclophilin-type_PPIase"/>
</dbReference>
<dbReference type="EC" id="5.2.1.8" evidence="3"/>
<dbReference type="PRINTS" id="PR00153">
    <property type="entry name" value="CSAPPISMRASE"/>
</dbReference>
<comment type="similarity">
    <text evidence="2 3">Belongs to the cyclophilin-type PPIase family.</text>
</comment>
<comment type="catalytic activity">
    <reaction evidence="3">
        <text>[protein]-peptidylproline (omega=180) = [protein]-peptidylproline (omega=0)</text>
        <dbReference type="Rhea" id="RHEA:16237"/>
        <dbReference type="Rhea" id="RHEA-COMP:10747"/>
        <dbReference type="Rhea" id="RHEA-COMP:10748"/>
        <dbReference type="ChEBI" id="CHEBI:83833"/>
        <dbReference type="ChEBI" id="CHEBI:83834"/>
        <dbReference type="EC" id="5.2.1.8"/>
    </reaction>
</comment>
<sequence>MGIDTNKKYSASVTTNYGNFTFELFTKETPITVNNFVFLANDGFYNGTVFHRIIKGFMIQGGDPQGDGTGGPGYSFADEPINRDYKRGIVAMANSGPNTNGSQFFIMHQDNNLPKNYVIFGQITKGMETIDKIAEVEVETNSQGEPSKPKTKVTINNITINEN</sequence>
<dbReference type="PANTHER" id="PTHR45625:SF3">
    <property type="entry name" value="PEPTIDYL-PROLYL CIS-TRANS ISOMERASE B-RELATED"/>
    <property type="match status" value="1"/>
</dbReference>
<comment type="function">
    <text evidence="1 3">PPIases accelerate the folding of proteins. It catalyzes the cis-trans isomerization of proline imidic peptide bonds in oligopeptides.</text>
</comment>
<dbReference type="SUPFAM" id="SSF50891">
    <property type="entry name" value="Cyclophilin-like"/>
    <property type="match status" value="1"/>
</dbReference>
<feature type="region of interest" description="Disordered" evidence="4">
    <location>
        <begin position="141"/>
        <end position="163"/>
    </location>
</feature>
<proteinExistence type="inferred from homology"/>
<keyword evidence="3 6" id="KW-0413">Isomerase</keyword>
<reference evidence="6 7" key="1">
    <citation type="journal article" date="2016" name="Nat. Commun.">
        <title>Thousands of microbial genomes shed light on interconnected biogeochemical processes in an aquifer system.</title>
        <authorList>
            <person name="Anantharaman K."/>
            <person name="Brown C.T."/>
            <person name="Hug L.A."/>
            <person name="Sharon I."/>
            <person name="Castelle C.J."/>
            <person name="Probst A.J."/>
            <person name="Thomas B.C."/>
            <person name="Singh A."/>
            <person name="Wilkins M.J."/>
            <person name="Karaoz U."/>
            <person name="Brodie E.L."/>
            <person name="Williams K.H."/>
            <person name="Hubbard S.S."/>
            <person name="Banfield J.F."/>
        </authorList>
    </citation>
    <scope>NUCLEOTIDE SEQUENCE [LARGE SCALE GENOMIC DNA]</scope>
</reference>
<dbReference type="PROSITE" id="PS50072">
    <property type="entry name" value="CSA_PPIASE_2"/>
    <property type="match status" value="1"/>
</dbReference>
<dbReference type="InterPro" id="IPR002130">
    <property type="entry name" value="Cyclophilin-type_PPIase_dom"/>
</dbReference>
<protein>
    <recommendedName>
        <fullName evidence="3">Peptidyl-prolyl cis-trans isomerase</fullName>
        <shortName evidence="3">PPIase</shortName>
        <ecNumber evidence="3">5.2.1.8</ecNumber>
    </recommendedName>
</protein>
<accession>A0A1F6B4U3</accession>
<dbReference type="Gene3D" id="2.40.100.10">
    <property type="entry name" value="Cyclophilin-like"/>
    <property type="match status" value="1"/>
</dbReference>
<dbReference type="PROSITE" id="PS00170">
    <property type="entry name" value="CSA_PPIASE_1"/>
    <property type="match status" value="1"/>
</dbReference>
<dbReference type="PIRSF" id="PIRSF001467">
    <property type="entry name" value="Peptidylpro_ismrse"/>
    <property type="match status" value="1"/>
</dbReference>
<dbReference type="Pfam" id="PF00160">
    <property type="entry name" value="Pro_isomerase"/>
    <property type="match status" value="1"/>
</dbReference>
<evidence type="ECO:0000256" key="2">
    <source>
        <dbReference type="ARBA" id="ARBA00007365"/>
    </source>
</evidence>
<name>A0A1F6B4U3_9BACT</name>
<evidence type="ECO:0000256" key="3">
    <source>
        <dbReference type="RuleBase" id="RU363019"/>
    </source>
</evidence>
<keyword evidence="3" id="KW-0697">Rotamase</keyword>
<dbReference type="GO" id="GO:0003755">
    <property type="term" value="F:peptidyl-prolyl cis-trans isomerase activity"/>
    <property type="evidence" value="ECO:0007669"/>
    <property type="project" value="UniProtKB-UniRule"/>
</dbReference>
<dbReference type="PANTHER" id="PTHR45625">
    <property type="entry name" value="PEPTIDYL-PROLYL CIS-TRANS ISOMERASE-RELATED"/>
    <property type="match status" value="1"/>
</dbReference>
<evidence type="ECO:0000256" key="4">
    <source>
        <dbReference type="SAM" id="MobiDB-lite"/>
    </source>
</evidence>
<dbReference type="CDD" id="cd00317">
    <property type="entry name" value="cyclophilin"/>
    <property type="match status" value="1"/>
</dbReference>
<organism evidence="6 7">
    <name type="scientific">Candidatus Gottesmanbacteria bacterium RIFCSPLOWO2_02_FULL_38_8</name>
    <dbReference type="NCBI Taxonomy" id="1798397"/>
    <lineage>
        <taxon>Bacteria</taxon>
        <taxon>Candidatus Gottesmaniibacteriota</taxon>
    </lineage>
</organism>
<dbReference type="EMBL" id="MFKA01000040">
    <property type="protein sequence ID" value="OGG31951.1"/>
    <property type="molecule type" value="Genomic_DNA"/>
</dbReference>
<dbReference type="InterPro" id="IPR044666">
    <property type="entry name" value="Cyclophilin_A-like"/>
</dbReference>
<evidence type="ECO:0000259" key="5">
    <source>
        <dbReference type="PROSITE" id="PS50072"/>
    </source>
</evidence>
<evidence type="ECO:0000313" key="7">
    <source>
        <dbReference type="Proteomes" id="UP000179209"/>
    </source>
</evidence>
<dbReference type="InterPro" id="IPR020892">
    <property type="entry name" value="Cyclophilin-type_PPIase_CS"/>
</dbReference>
<feature type="domain" description="PPIase cyclophilin-type" evidence="5">
    <location>
        <begin position="15"/>
        <end position="160"/>
    </location>
</feature>
<feature type="compositionally biased region" description="Polar residues" evidence="4">
    <location>
        <begin position="153"/>
        <end position="163"/>
    </location>
</feature>
<evidence type="ECO:0000256" key="1">
    <source>
        <dbReference type="ARBA" id="ARBA00002388"/>
    </source>
</evidence>
<dbReference type="InterPro" id="IPR029000">
    <property type="entry name" value="Cyclophilin-like_dom_sf"/>
</dbReference>
<dbReference type="Proteomes" id="UP000179209">
    <property type="component" value="Unassembled WGS sequence"/>
</dbReference>